<evidence type="ECO:0000313" key="1">
    <source>
        <dbReference type="EMBL" id="AOR74270.1"/>
    </source>
</evidence>
<proteinExistence type="predicted"/>
<organism evidence="1 2">
    <name type="scientific">Limosilactobacillus fermentum</name>
    <name type="common">Lactobacillus fermentum</name>
    <dbReference type="NCBI Taxonomy" id="1613"/>
    <lineage>
        <taxon>Bacteria</taxon>
        <taxon>Bacillati</taxon>
        <taxon>Bacillota</taxon>
        <taxon>Bacilli</taxon>
        <taxon>Lactobacillales</taxon>
        <taxon>Lactobacillaceae</taxon>
        <taxon>Limosilactobacillus</taxon>
    </lineage>
</organism>
<dbReference type="Pfam" id="PF08876">
    <property type="entry name" value="DUF1836"/>
    <property type="match status" value="1"/>
</dbReference>
<gene>
    <name evidence="1" type="ORF">LACFE_CDS0806</name>
</gene>
<sequence length="171" mass="18842">MTATQLERFATQASKVQLPHWADFPEMGLYADQVIGLVNDRLRPLGVPPLTKAMINNYVKKGIVIAPVKKKYSKNQLAAVTVISLLKGSFALPTIRAAIDQVTVNNYPMAAYDRFVDLFNAALRNEEANKTTLDPAIEELLNLAVVTTIARLKTTALLAVLQEQLPPTKIK</sequence>
<protein>
    <submittedName>
        <fullName evidence="1">BS_ykrK family protein</fullName>
    </submittedName>
</protein>
<dbReference type="PATRIC" id="fig|1613.112.peg.844"/>
<dbReference type="RefSeq" id="WP_069775863.1">
    <property type="nucleotide sequence ID" value="NZ_AP024320.1"/>
</dbReference>
<reference evidence="1 2" key="1">
    <citation type="submission" date="2016-09" db="EMBL/GenBank/DDBJ databases">
        <title>Genome Sequence of the Lactobacillus fermentum strain NCC2970 (CNCM I-5068).</title>
        <authorList>
            <person name="Barretto C."/>
            <person name="Ngom-Bru C."/>
            <person name="Genevaz A."/>
            <person name="Fournier C."/>
            <person name="Moine D."/>
            <person name="Kassam M."/>
            <person name="Iltis A."/>
            <person name="Sagory-Zalkind P."/>
            <person name="Faucherand G."/>
            <person name="Descombes P."/>
            <person name="Duboux S."/>
        </authorList>
    </citation>
    <scope>NUCLEOTIDE SEQUENCE [LARGE SCALE GENOMIC DNA]</scope>
    <source>
        <strain evidence="1 2">NCC2970</strain>
    </source>
</reference>
<dbReference type="AlphaFoldDB" id="A0A1D7ZWP0"/>
<dbReference type="EMBL" id="CP017151">
    <property type="protein sequence ID" value="AOR74270.1"/>
    <property type="molecule type" value="Genomic_DNA"/>
</dbReference>
<accession>A0A1D7ZWP0</accession>
<dbReference type="PANTHER" id="PTHR40056">
    <property type="entry name" value="HYPOTHETICAL CYTOSOLIC PROTEIN"/>
    <property type="match status" value="1"/>
</dbReference>
<evidence type="ECO:0000313" key="2">
    <source>
        <dbReference type="Proteomes" id="UP000094714"/>
    </source>
</evidence>
<dbReference type="PANTHER" id="PTHR40056:SF1">
    <property type="entry name" value="DUF1836 DOMAIN-CONTAINING PROTEIN"/>
    <property type="match status" value="1"/>
</dbReference>
<dbReference type="Proteomes" id="UP000094714">
    <property type="component" value="Chromosome"/>
</dbReference>
<dbReference type="InterPro" id="IPR014975">
    <property type="entry name" value="DUF1836"/>
</dbReference>
<name>A0A1D7ZWP0_LIMFE</name>